<dbReference type="Pfam" id="PF01936">
    <property type="entry name" value="NYN"/>
    <property type="match status" value="1"/>
</dbReference>
<feature type="domain" description="NYN" evidence="2">
    <location>
        <begin position="1"/>
        <end position="58"/>
    </location>
</feature>
<evidence type="ECO:0000313" key="3">
    <source>
        <dbReference type="EMBL" id="KDQ59463.1"/>
    </source>
</evidence>
<accession>A0A067PXC8</accession>
<dbReference type="InParanoid" id="A0A067PXC8"/>
<feature type="region of interest" description="Disordered" evidence="1">
    <location>
        <begin position="121"/>
        <end position="142"/>
    </location>
</feature>
<gene>
    <name evidence="3" type="ORF">JAAARDRAFT_621930</name>
</gene>
<feature type="non-terminal residue" evidence="3">
    <location>
        <position position="142"/>
    </location>
</feature>
<dbReference type="OrthoDB" id="549353at2759"/>
<dbReference type="Proteomes" id="UP000027265">
    <property type="component" value="Unassembled WGS sequence"/>
</dbReference>
<evidence type="ECO:0000259" key="2">
    <source>
        <dbReference type="Pfam" id="PF01936"/>
    </source>
</evidence>
<dbReference type="Gene3D" id="3.40.50.1010">
    <property type="entry name" value="5'-nuclease"/>
    <property type="match status" value="1"/>
</dbReference>
<dbReference type="GO" id="GO:0004540">
    <property type="term" value="F:RNA nuclease activity"/>
    <property type="evidence" value="ECO:0007669"/>
    <property type="project" value="InterPro"/>
</dbReference>
<dbReference type="STRING" id="933084.A0A067PXC8"/>
<dbReference type="HOGENOM" id="CLU_1820396_0_0_1"/>
<protein>
    <recommendedName>
        <fullName evidence="2">NYN domain-containing protein</fullName>
    </recommendedName>
</protein>
<keyword evidence="4" id="KW-1185">Reference proteome</keyword>
<dbReference type="AlphaFoldDB" id="A0A067PXC8"/>
<evidence type="ECO:0000256" key="1">
    <source>
        <dbReference type="SAM" id="MobiDB-lite"/>
    </source>
</evidence>
<dbReference type="InterPro" id="IPR021139">
    <property type="entry name" value="NYN"/>
</dbReference>
<reference evidence="4" key="1">
    <citation type="journal article" date="2014" name="Proc. Natl. Acad. Sci. U.S.A.">
        <title>Extensive sampling of basidiomycete genomes demonstrates inadequacy of the white-rot/brown-rot paradigm for wood decay fungi.</title>
        <authorList>
            <person name="Riley R."/>
            <person name="Salamov A.A."/>
            <person name="Brown D.W."/>
            <person name="Nagy L.G."/>
            <person name="Floudas D."/>
            <person name="Held B.W."/>
            <person name="Levasseur A."/>
            <person name="Lombard V."/>
            <person name="Morin E."/>
            <person name="Otillar R."/>
            <person name="Lindquist E.A."/>
            <person name="Sun H."/>
            <person name="LaButti K.M."/>
            <person name="Schmutz J."/>
            <person name="Jabbour D."/>
            <person name="Luo H."/>
            <person name="Baker S.E."/>
            <person name="Pisabarro A.G."/>
            <person name="Walton J.D."/>
            <person name="Blanchette R.A."/>
            <person name="Henrissat B."/>
            <person name="Martin F."/>
            <person name="Cullen D."/>
            <person name="Hibbett D.S."/>
            <person name="Grigoriev I.V."/>
        </authorList>
    </citation>
    <scope>NUCLEOTIDE SEQUENCE [LARGE SCALE GENOMIC DNA]</scope>
    <source>
        <strain evidence="4">MUCL 33604</strain>
    </source>
</reference>
<sequence>MLAYAIDRPPPATVVVISGDRDFAYAISVLRLRRYRLAVIAPSTNGHCSLKYLASRVVDWDSEVIKKTTPPVRIIVPSPTTLASAIIASQRFELSAAPNVPPVGVLTCPVSATAPVCRSESRLQEDEWPKPTAESLNIDNSE</sequence>
<organism evidence="3 4">
    <name type="scientific">Jaapia argillacea MUCL 33604</name>
    <dbReference type="NCBI Taxonomy" id="933084"/>
    <lineage>
        <taxon>Eukaryota</taxon>
        <taxon>Fungi</taxon>
        <taxon>Dikarya</taxon>
        <taxon>Basidiomycota</taxon>
        <taxon>Agaricomycotina</taxon>
        <taxon>Agaricomycetes</taxon>
        <taxon>Agaricomycetidae</taxon>
        <taxon>Jaapiales</taxon>
        <taxon>Jaapiaceae</taxon>
        <taxon>Jaapia</taxon>
    </lineage>
</organism>
<evidence type="ECO:0000313" key="4">
    <source>
        <dbReference type="Proteomes" id="UP000027265"/>
    </source>
</evidence>
<name>A0A067PXC8_9AGAM</name>
<dbReference type="EMBL" id="KL197715">
    <property type="protein sequence ID" value="KDQ59463.1"/>
    <property type="molecule type" value="Genomic_DNA"/>
</dbReference>
<proteinExistence type="predicted"/>